<dbReference type="InterPro" id="IPR055937">
    <property type="entry name" value="DUF7515"/>
</dbReference>
<evidence type="ECO:0000313" key="2">
    <source>
        <dbReference type="EMBL" id="KAL3120722.1"/>
    </source>
</evidence>
<dbReference type="Pfam" id="PF24359">
    <property type="entry name" value="DUF7515"/>
    <property type="match status" value="1"/>
</dbReference>
<evidence type="ECO:0000259" key="1">
    <source>
        <dbReference type="Pfam" id="PF24359"/>
    </source>
</evidence>
<dbReference type="Proteomes" id="UP001620626">
    <property type="component" value="Unassembled WGS sequence"/>
</dbReference>
<dbReference type="EMBL" id="JBICBT010000207">
    <property type="protein sequence ID" value="KAL3120722.1"/>
    <property type="molecule type" value="Genomic_DNA"/>
</dbReference>
<gene>
    <name evidence="2" type="ORF">niasHT_008014</name>
</gene>
<accession>A0ABD2LZQ4</accession>
<feature type="domain" description="DUF7515" evidence="1">
    <location>
        <begin position="33"/>
        <end position="113"/>
    </location>
</feature>
<reference evidence="2 3" key="1">
    <citation type="submission" date="2024-10" db="EMBL/GenBank/DDBJ databases">
        <authorList>
            <person name="Kim D."/>
        </authorList>
    </citation>
    <scope>NUCLEOTIDE SEQUENCE [LARGE SCALE GENOMIC DNA]</scope>
    <source>
        <strain evidence="2">BH-2024</strain>
    </source>
</reference>
<sequence length="153" mass="17802">MSSRFSTSDESSSSSRCSPNSYFDFVSGILSNQLKKFRSQIFQTLQSQFLGYESLSSLINAFVSDYGFDPVIRAKAFGYYSLYEFLASDYMKGLVFINFKDNGEAIFKAIPGDESKHIFIEQRIWHYYREKKSHQLFRRRCRSIGSHNGRPNF</sequence>
<keyword evidence="3" id="KW-1185">Reference proteome</keyword>
<proteinExistence type="predicted"/>
<evidence type="ECO:0000313" key="3">
    <source>
        <dbReference type="Proteomes" id="UP001620626"/>
    </source>
</evidence>
<protein>
    <recommendedName>
        <fullName evidence="1">DUF7515 domain-containing protein</fullName>
    </recommendedName>
</protein>
<organism evidence="2 3">
    <name type="scientific">Heterodera trifolii</name>
    <dbReference type="NCBI Taxonomy" id="157864"/>
    <lineage>
        <taxon>Eukaryota</taxon>
        <taxon>Metazoa</taxon>
        <taxon>Ecdysozoa</taxon>
        <taxon>Nematoda</taxon>
        <taxon>Chromadorea</taxon>
        <taxon>Rhabditida</taxon>
        <taxon>Tylenchina</taxon>
        <taxon>Tylenchomorpha</taxon>
        <taxon>Tylenchoidea</taxon>
        <taxon>Heteroderidae</taxon>
        <taxon>Heteroderinae</taxon>
        <taxon>Heterodera</taxon>
    </lineage>
</organism>
<comment type="caution">
    <text evidence="2">The sequence shown here is derived from an EMBL/GenBank/DDBJ whole genome shotgun (WGS) entry which is preliminary data.</text>
</comment>
<name>A0ABD2LZQ4_9BILA</name>
<dbReference type="AlphaFoldDB" id="A0ABD2LZQ4"/>